<sequence length="340" mass="37009">MFGFGSPAYDPKAETPNLNGKVAIVTGGNSGIGRESTRHLVTYGAKVYIAARNEARIQEAIEDLRKNGAFENGGSAQMLLVDFSSLKDVKRAADEFASKEQRLDILLNNVGMLANQKVEYTNEGLQTLISINSLGPFLFINTLLPILKKTASEPGSDVRVVSVASGSIYYPPPIPKIEVIDDLYPTKGGGMWDAMKRYGLSKLCDVFIIHELQRRMTEESVPITCLCADPGPVSSPGAQDGLRAIPTPIRQIAWQVIKLSFSTPEVGSYSSKFATTSTKVAEDREKYKGAYIFTPAKIQPVKGQAADVELAKQFWSLAEKVCEEVLRDGKLDGQPVSTTI</sequence>
<evidence type="ECO:0000313" key="3">
    <source>
        <dbReference type="Proteomes" id="UP000054248"/>
    </source>
</evidence>
<dbReference type="OrthoDB" id="191139at2759"/>
<proteinExistence type="predicted"/>
<dbReference type="InterPro" id="IPR036291">
    <property type="entry name" value="NAD(P)-bd_dom_sf"/>
</dbReference>
<dbReference type="Proteomes" id="UP000054248">
    <property type="component" value="Unassembled WGS sequence"/>
</dbReference>
<name>A0A0C3QHN2_9AGAM</name>
<dbReference type="PRINTS" id="PR00081">
    <property type="entry name" value="GDHRDH"/>
</dbReference>
<reference evidence="2 3" key="1">
    <citation type="submission" date="2014-04" db="EMBL/GenBank/DDBJ databases">
        <authorList>
            <consortium name="DOE Joint Genome Institute"/>
            <person name="Kuo A."/>
            <person name="Girlanda M."/>
            <person name="Perotto S."/>
            <person name="Kohler A."/>
            <person name="Nagy L.G."/>
            <person name="Floudas D."/>
            <person name="Copeland A."/>
            <person name="Barry K.W."/>
            <person name="Cichocki N."/>
            <person name="Veneault-Fourrey C."/>
            <person name="LaButti K."/>
            <person name="Lindquist E.A."/>
            <person name="Lipzen A."/>
            <person name="Lundell T."/>
            <person name="Morin E."/>
            <person name="Murat C."/>
            <person name="Sun H."/>
            <person name="Tunlid A."/>
            <person name="Henrissat B."/>
            <person name="Grigoriev I.V."/>
            <person name="Hibbett D.S."/>
            <person name="Martin F."/>
            <person name="Nordberg H.P."/>
            <person name="Cantor M.N."/>
            <person name="Hua S.X."/>
        </authorList>
    </citation>
    <scope>NUCLEOTIDE SEQUENCE [LARGE SCALE GENOMIC DNA]</scope>
    <source>
        <strain evidence="2 3">MUT 4182</strain>
    </source>
</reference>
<evidence type="ECO:0000313" key="2">
    <source>
        <dbReference type="EMBL" id="KIO25294.1"/>
    </source>
</evidence>
<dbReference type="SUPFAM" id="SSF51735">
    <property type="entry name" value="NAD(P)-binding Rossmann-fold domains"/>
    <property type="match status" value="1"/>
</dbReference>
<dbReference type="AlphaFoldDB" id="A0A0C3QHN2"/>
<organism evidence="2 3">
    <name type="scientific">Tulasnella calospora MUT 4182</name>
    <dbReference type="NCBI Taxonomy" id="1051891"/>
    <lineage>
        <taxon>Eukaryota</taxon>
        <taxon>Fungi</taxon>
        <taxon>Dikarya</taxon>
        <taxon>Basidiomycota</taxon>
        <taxon>Agaricomycotina</taxon>
        <taxon>Agaricomycetes</taxon>
        <taxon>Cantharellales</taxon>
        <taxon>Tulasnellaceae</taxon>
        <taxon>Tulasnella</taxon>
    </lineage>
</organism>
<dbReference type="STRING" id="1051891.A0A0C3QHN2"/>
<keyword evidence="1" id="KW-0560">Oxidoreductase</keyword>
<dbReference type="InterPro" id="IPR002347">
    <property type="entry name" value="SDR_fam"/>
</dbReference>
<dbReference type="EMBL" id="KN823045">
    <property type="protein sequence ID" value="KIO25294.1"/>
    <property type="molecule type" value="Genomic_DNA"/>
</dbReference>
<dbReference type="Gene3D" id="3.40.50.720">
    <property type="entry name" value="NAD(P)-binding Rossmann-like Domain"/>
    <property type="match status" value="1"/>
</dbReference>
<dbReference type="PANTHER" id="PTHR43157:SF31">
    <property type="entry name" value="PHOSPHATIDYLINOSITOL-GLYCAN BIOSYNTHESIS CLASS F PROTEIN"/>
    <property type="match status" value="1"/>
</dbReference>
<keyword evidence="3" id="KW-1185">Reference proteome</keyword>
<dbReference type="GO" id="GO:0016491">
    <property type="term" value="F:oxidoreductase activity"/>
    <property type="evidence" value="ECO:0007669"/>
    <property type="project" value="UniProtKB-KW"/>
</dbReference>
<evidence type="ECO:0000256" key="1">
    <source>
        <dbReference type="ARBA" id="ARBA00023002"/>
    </source>
</evidence>
<reference evidence="3" key="2">
    <citation type="submission" date="2015-01" db="EMBL/GenBank/DDBJ databases">
        <title>Evolutionary Origins and Diversification of the Mycorrhizal Mutualists.</title>
        <authorList>
            <consortium name="DOE Joint Genome Institute"/>
            <consortium name="Mycorrhizal Genomics Consortium"/>
            <person name="Kohler A."/>
            <person name="Kuo A."/>
            <person name="Nagy L.G."/>
            <person name="Floudas D."/>
            <person name="Copeland A."/>
            <person name="Barry K.W."/>
            <person name="Cichocki N."/>
            <person name="Veneault-Fourrey C."/>
            <person name="LaButti K."/>
            <person name="Lindquist E.A."/>
            <person name="Lipzen A."/>
            <person name="Lundell T."/>
            <person name="Morin E."/>
            <person name="Murat C."/>
            <person name="Riley R."/>
            <person name="Ohm R."/>
            <person name="Sun H."/>
            <person name="Tunlid A."/>
            <person name="Henrissat B."/>
            <person name="Grigoriev I.V."/>
            <person name="Hibbett D.S."/>
            <person name="Martin F."/>
        </authorList>
    </citation>
    <scope>NUCLEOTIDE SEQUENCE [LARGE SCALE GENOMIC DNA]</scope>
    <source>
        <strain evidence="3">MUT 4182</strain>
    </source>
</reference>
<dbReference type="PANTHER" id="PTHR43157">
    <property type="entry name" value="PHOSPHATIDYLINOSITOL-GLYCAN BIOSYNTHESIS CLASS F PROTEIN-RELATED"/>
    <property type="match status" value="1"/>
</dbReference>
<gene>
    <name evidence="2" type="ORF">M407DRAFT_25411</name>
</gene>
<protein>
    <submittedName>
        <fullName evidence="2">Uncharacterized protein</fullName>
    </submittedName>
</protein>
<accession>A0A0C3QHN2</accession>
<dbReference type="HOGENOM" id="CLU_010194_44_6_1"/>
<dbReference type="Pfam" id="PF00106">
    <property type="entry name" value="adh_short"/>
    <property type="match status" value="1"/>
</dbReference>